<evidence type="ECO:0000256" key="3">
    <source>
        <dbReference type="ARBA" id="ARBA00022771"/>
    </source>
</evidence>
<keyword evidence="1" id="KW-0519">Myristate</keyword>
<dbReference type="InterPro" id="IPR045345">
    <property type="entry name" value="Gag_p24_C"/>
</dbReference>
<organism evidence="8 9">
    <name type="scientific">Taeniopygia guttata</name>
    <name type="common">Zebra finch</name>
    <name type="synonym">Poephila guttata</name>
    <dbReference type="NCBI Taxonomy" id="59729"/>
    <lineage>
        <taxon>Eukaryota</taxon>
        <taxon>Metazoa</taxon>
        <taxon>Chordata</taxon>
        <taxon>Craniata</taxon>
        <taxon>Vertebrata</taxon>
        <taxon>Euteleostomi</taxon>
        <taxon>Archelosauria</taxon>
        <taxon>Archosauria</taxon>
        <taxon>Dinosauria</taxon>
        <taxon>Saurischia</taxon>
        <taxon>Theropoda</taxon>
        <taxon>Coelurosauria</taxon>
        <taxon>Aves</taxon>
        <taxon>Neognathae</taxon>
        <taxon>Neoaves</taxon>
        <taxon>Telluraves</taxon>
        <taxon>Australaves</taxon>
        <taxon>Passeriformes</taxon>
        <taxon>Passeroidea</taxon>
        <taxon>Estrildidae</taxon>
        <taxon>Estrildinae</taxon>
        <taxon>Taeniopygia</taxon>
    </lineage>
</organism>
<reference evidence="8 9" key="1">
    <citation type="journal article" date="2010" name="Nature">
        <title>The genome of a songbird.</title>
        <authorList>
            <person name="Warren W.C."/>
            <person name="Clayton D.F."/>
            <person name="Ellegren H."/>
            <person name="Arnold A.P."/>
            <person name="Hillier L.W."/>
            <person name="Kunstner A."/>
            <person name="Searle S."/>
            <person name="White S."/>
            <person name="Vilella A.J."/>
            <person name="Fairley S."/>
            <person name="Heger A."/>
            <person name="Kong L."/>
            <person name="Ponting C.P."/>
            <person name="Jarvis E.D."/>
            <person name="Mello C.V."/>
            <person name="Minx P."/>
            <person name="Lovell P."/>
            <person name="Velho T.A."/>
            <person name="Ferris M."/>
            <person name="Balakrishnan C.N."/>
            <person name="Sinha S."/>
            <person name="Blatti C."/>
            <person name="London S.E."/>
            <person name="Li Y."/>
            <person name="Lin Y.C."/>
            <person name="George J."/>
            <person name="Sweedler J."/>
            <person name="Southey B."/>
            <person name="Gunaratne P."/>
            <person name="Watson M."/>
            <person name="Nam K."/>
            <person name="Backstrom N."/>
            <person name="Smeds L."/>
            <person name="Nabholz B."/>
            <person name="Itoh Y."/>
            <person name="Whitney O."/>
            <person name="Pfenning A.R."/>
            <person name="Howard J."/>
            <person name="Volker M."/>
            <person name="Skinner B.M."/>
            <person name="Griffin D.K."/>
            <person name="Ye L."/>
            <person name="McLaren W.M."/>
            <person name="Flicek P."/>
            <person name="Quesada V."/>
            <person name="Velasco G."/>
            <person name="Lopez-Otin C."/>
            <person name="Puente X.S."/>
            <person name="Olender T."/>
            <person name="Lancet D."/>
            <person name="Smit A.F."/>
            <person name="Hubley R."/>
            <person name="Konkel M.K."/>
            <person name="Walker J.A."/>
            <person name="Batzer M.A."/>
            <person name="Gu W."/>
            <person name="Pollock D.D."/>
            <person name="Chen L."/>
            <person name="Cheng Z."/>
            <person name="Eichler E.E."/>
            <person name="Stapley J."/>
            <person name="Slate J."/>
            <person name="Ekblom R."/>
            <person name="Birkhead T."/>
            <person name="Burke T."/>
            <person name="Burt D."/>
            <person name="Scharff C."/>
            <person name="Adam I."/>
            <person name="Richard H."/>
            <person name="Sultan M."/>
            <person name="Soldatov A."/>
            <person name="Lehrach H."/>
            <person name="Edwards S.V."/>
            <person name="Yang S.P."/>
            <person name="Li X."/>
            <person name="Graves T."/>
            <person name="Fulton L."/>
            <person name="Nelson J."/>
            <person name="Chinwalla A."/>
            <person name="Hou S."/>
            <person name="Mardis E.R."/>
            <person name="Wilson R.K."/>
        </authorList>
    </citation>
    <scope>NUCLEOTIDE SEQUENCE [LARGE SCALE GENOMIC DNA]</scope>
</reference>
<evidence type="ECO:0000313" key="9">
    <source>
        <dbReference type="Proteomes" id="UP000007754"/>
    </source>
</evidence>
<dbReference type="SUPFAM" id="SSF47353">
    <property type="entry name" value="Retrovirus capsid dimerization domain-like"/>
    <property type="match status" value="1"/>
</dbReference>
<dbReference type="PANTHER" id="PTHR40389:SF2">
    <property type="entry name" value="ENDOGENOUS RETROVIRUS GROUP K MEMBER 24 GAG POLYPROTEIN-RELATED"/>
    <property type="match status" value="1"/>
</dbReference>
<sequence>MLCENKGTRGQSHASELSSSALRGCVPSSECRDSLSSSSLSSCPSAAGHGPFVGRARAATHNLGPPGFTGTPIAGEAPILNRYSRTPQGSPQESEDEFCTSGGTDTWQRVGRDAVQHGEWEIASKLSVFPVRYVGGAGVPQWEKISFVEIKEIFKAARFYGRESAYFRGLLQATFSANVFTPHDLKHLCTSLLSPTEHSLWELAWKHLLNELLRGYARTPATVNLTIDQLAGEGTYTDPQRQARLLNRQVLQDIKEAAKAALLHVPDGNKPELDFTEIKQGMDEPYIKILDCLKLALDKQIPIDRAREELLKRLAISNANPNCKKILRALPQEPEPTLTQLVDACNCLDAPEHAAAMQAEVLANAITTAQENTLKQQEKAVEIQAQTLAEAVTAFKGAIENQQTPKDTCYLCGQRGHFKRECPKLRRKPLPKTVATRVLIKILTIFDQYRVVHAIFRKTCRRARISVV</sequence>
<feature type="domain" description="CCHC-type" evidence="7">
    <location>
        <begin position="409"/>
        <end position="424"/>
    </location>
</feature>
<name>A0A674GI07_TAEGU</name>
<dbReference type="PANTHER" id="PTHR40389">
    <property type="entry name" value="ENDOGENOUS RETROVIRUS GROUP K MEMBER 24 GAG POLYPROTEIN-RELATED"/>
    <property type="match status" value="1"/>
</dbReference>
<dbReference type="AlphaFoldDB" id="A0A674GI07"/>
<reference evidence="8" key="3">
    <citation type="submission" date="2025-09" db="UniProtKB">
        <authorList>
            <consortium name="Ensembl"/>
        </authorList>
    </citation>
    <scope>IDENTIFICATION</scope>
</reference>
<feature type="compositionally biased region" description="Polar residues" evidence="6">
    <location>
        <begin position="83"/>
        <end position="92"/>
    </location>
</feature>
<dbReference type="InterPro" id="IPR008919">
    <property type="entry name" value="Retrov_capsid_N"/>
</dbReference>
<dbReference type="InterPro" id="IPR036875">
    <property type="entry name" value="Znf_CCHC_sf"/>
</dbReference>
<evidence type="ECO:0000259" key="7">
    <source>
        <dbReference type="PROSITE" id="PS50158"/>
    </source>
</evidence>
<feature type="region of interest" description="Disordered" evidence="6">
    <location>
        <begin position="82"/>
        <end position="105"/>
    </location>
</feature>
<evidence type="ECO:0000256" key="1">
    <source>
        <dbReference type="ARBA" id="ARBA00022707"/>
    </source>
</evidence>
<keyword evidence="4" id="KW-0862">Zinc</keyword>
<evidence type="ECO:0000256" key="6">
    <source>
        <dbReference type="SAM" id="MobiDB-lite"/>
    </source>
</evidence>
<dbReference type="SUPFAM" id="SSF57756">
    <property type="entry name" value="Retrovirus zinc finger-like domains"/>
    <property type="match status" value="1"/>
</dbReference>
<dbReference type="Pfam" id="PF00607">
    <property type="entry name" value="Gag_p24"/>
    <property type="match status" value="1"/>
</dbReference>
<dbReference type="InParanoid" id="A0A674GI07"/>
<dbReference type="InterPro" id="IPR008916">
    <property type="entry name" value="Retrov_capsid_C"/>
</dbReference>
<dbReference type="Pfam" id="PF00098">
    <property type="entry name" value="zf-CCHC"/>
    <property type="match status" value="1"/>
</dbReference>
<dbReference type="GO" id="GO:0008270">
    <property type="term" value="F:zinc ion binding"/>
    <property type="evidence" value="ECO:0007669"/>
    <property type="project" value="UniProtKB-KW"/>
</dbReference>
<keyword evidence="3 5" id="KW-0863">Zinc-finger</keyword>
<dbReference type="Gene3D" id="1.10.375.10">
    <property type="entry name" value="Human Immunodeficiency Virus Type 1 Capsid Protein"/>
    <property type="match status" value="1"/>
</dbReference>
<dbReference type="InterPro" id="IPR050195">
    <property type="entry name" value="Primate_lentivir_Gag_pol-like"/>
</dbReference>
<dbReference type="PROSITE" id="PS50158">
    <property type="entry name" value="ZF_CCHC"/>
    <property type="match status" value="1"/>
</dbReference>
<evidence type="ECO:0000313" key="8">
    <source>
        <dbReference type="Ensembl" id="ENSTGUP00000022146.1"/>
    </source>
</evidence>
<dbReference type="SUPFAM" id="SSF47943">
    <property type="entry name" value="Retrovirus capsid protein, N-terminal core domain"/>
    <property type="match status" value="1"/>
</dbReference>
<reference evidence="8" key="2">
    <citation type="submission" date="2025-08" db="UniProtKB">
        <authorList>
            <consortium name="Ensembl"/>
        </authorList>
    </citation>
    <scope>IDENTIFICATION</scope>
</reference>
<evidence type="ECO:0000256" key="5">
    <source>
        <dbReference type="PROSITE-ProRule" id="PRU00047"/>
    </source>
</evidence>
<dbReference type="Proteomes" id="UP000007754">
    <property type="component" value="Chromosome 28"/>
</dbReference>
<dbReference type="SMART" id="SM00343">
    <property type="entry name" value="ZnF_C2HC"/>
    <property type="match status" value="1"/>
</dbReference>
<evidence type="ECO:0000256" key="4">
    <source>
        <dbReference type="ARBA" id="ARBA00022833"/>
    </source>
</evidence>
<dbReference type="Gene3D" id="1.10.1200.30">
    <property type="match status" value="1"/>
</dbReference>
<dbReference type="Gene3D" id="4.10.60.10">
    <property type="entry name" value="Zinc finger, CCHC-type"/>
    <property type="match status" value="1"/>
</dbReference>
<dbReference type="Pfam" id="PF19317">
    <property type="entry name" value="Gag_p24_C"/>
    <property type="match status" value="1"/>
</dbReference>
<dbReference type="Ensembl" id="ENSTGUT00000026839.1">
    <property type="protein sequence ID" value="ENSTGUP00000022146.1"/>
    <property type="gene ID" value="ENSTGUG00000024287.1"/>
</dbReference>
<dbReference type="GeneTree" id="ENSGT01150000287227"/>
<dbReference type="GO" id="GO:0003676">
    <property type="term" value="F:nucleic acid binding"/>
    <property type="evidence" value="ECO:0007669"/>
    <property type="project" value="InterPro"/>
</dbReference>
<accession>A0A674GI07</accession>
<dbReference type="GO" id="GO:0016032">
    <property type="term" value="P:viral process"/>
    <property type="evidence" value="ECO:0007669"/>
    <property type="project" value="InterPro"/>
</dbReference>
<keyword evidence="9" id="KW-1185">Reference proteome</keyword>
<dbReference type="InterPro" id="IPR001878">
    <property type="entry name" value="Znf_CCHC"/>
</dbReference>
<dbReference type="OMA" id="HGEWEIA"/>
<keyword evidence="2" id="KW-0479">Metal-binding</keyword>
<proteinExistence type="predicted"/>
<evidence type="ECO:0000256" key="2">
    <source>
        <dbReference type="ARBA" id="ARBA00022723"/>
    </source>
</evidence>
<keyword evidence="1" id="KW-0449">Lipoprotein</keyword>
<protein>
    <recommendedName>
        <fullName evidence="7">CCHC-type domain-containing protein</fullName>
    </recommendedName>
</protein>